<evidence type="ECO:0000256" key="6">
    <source>
        <dbReference type="HAMAP-Rule" id="MF_00194"/>
    </source>
</evidence>
<dbReference type="PANTHER" id="PTHR38103">
    <property type="entry name" value="RECOMBINATION-ASSOCIATED PROTEIN RDGC"/>
    <property type="match status" value="1"/>
</dbReference>
<keyword evidence="4 6" id="KW-0963">Cytoplasm</keyword>
<evidence type="ECO:0000256" key="4">
    <source>
        <dbReference type="ARBA" id="ARBA00022490"/>
    </source>
</evidence>
<dbReference type="NCBIfam" id="NF001462">
    <property type="entry name" value="PRK00321.1-3"/>
    <property type="match status" value="1"/>
</dbReference>
<dbReference type="PANTHER" id="PTHR38103:SF1">
    <property type="entry name" value="RECOMBINATION-ASSOCIATED PROTEIN RDGC"/>
    <property type="match status" value="1"/>
</dbReference>
<keyword evidence="9" id="KW-1185">Reference proteome</keyword>
<accession>A0ABS2HLE3</accession>
<keyword evidence="7" id="KW-0175">Coiled coil</keyword>
<dbReference type="Pfam" id="PF04381">
    <property type="entry name" value="RdgC"/>
    <property type="match status" value="1"/>
</dbReference>
<keyword evidence="5 6" id="KW-0233">DNA recombination</keyword>
<comment type="subcellular location">
    <subcellularLocation>
        <location evidence="1 6">Cytoplasm</location>
        <location evidence="1 6">Nucleoid</location>
    </subcellularLocation>
</comment>
<name>A0ABS2HLE3_9VIBR</name>
<evidence type="ECO:0000256" key="7">
    <source>
        <dbReference type="SAM" id="Coils"/>
    </source>
</evidence>
<evidence type="ECO:0000313" key="9">
    <source>
        <dbReference type="Proteomes" id="UP000809621"/>
    </source>
</evidence>
<dbReference type="HAMAP" id="MF_00194">
    <property type="entry name" value="RdgC"/>
    <property type="match status" value="1"/>
</dbReference>
<dbReference type="Proteomes" id="UP000809621">
    <property type="component" value="Unassembled WGS sequence"/>
</dbReference>
<reference evidence="8 9" key="1">
    <citation type="submission" date="2021-02" db="EMBL/GenBank/DDBJ databases">
        <authorList>
            <person name="Park J.-S."/>
        </authorList>
    </citation>
    <scope>NUCLEOTIDE SEQUENCE [LARGE SCALE GENOMIC DNA]</scope>
    <source>
        <strain evidence="8 9">188UL20-2</strain>
    </source>
</reference>
<feature type="coiled-coil region" evidence="7">
    <location>
        <begin position="5"/>
        <end position="32"/>
    </location>
</feature>
<evidence type="ECO:0000256" key="5">
    <source>
        <dbReference type="ARBA" id="ARBA00023172"/>
    </source>
</evidence>
<dbReference type="NCBIfam" id="NF001464">
    <property type="entry name" value="PRK00321.1-5"/>
    <property type="match status" value="1"/>
</dbReference>
<evidence type="ECO:0000256" key="3">
    <source>
        <dbReference type="ARBA" id="ARBA00022296"/>
    </source>
</evidence>
<evidence type="ECO:0000256" key="1">
    <source>
        <dbReference type="ARBA" id="ARBA00004453"/>
    </source>
</evidence>
<gene>
    <name evidence="6 8" type="primary">rdgC</name>
    <name evidence="8" type="ORF">JQC93_18180</name>
</gene>
<sequence length="298" mass="33506">MWFKNALVYRLNKELEENLETFESQLAEFAFTPCGSQDKQKFGWSSVMGDTLIHAVGNNLLLKARKEEKILPASVVKDQVESKVALAQADESRALTKKEKDTLKDEVLIDLLPKAFTKSTFIPIVILKKQGLVVVDSSSHTKAEEALALLRKSIGSLPVVPAIPNDAIEVTLTQWIKQDSAPANYEVLMEAELKSVTDDSVIRCKNQNLFSDEIKQHLELDKLVTKLALQWEDKIEFVLADDGSIKRLKFSDELKDENDDIPREDKDARFDADMALICGEFEVFLPNLYDALGGFDSE</sequence>
<evidence type="ECO:0000256" key="2">
    <source>
        <dbReference type="ARBA" id="ARBA00008657"/>
    </source>
</evidence>
<dbReference type="RefSeq" id="WP_205159776.1">
    <property type="nucleotide sequence ID" value="NZ_JAFEUM010000010.1"/>
</dbReference>
<dbReference type="EMBL" id="JAFEUM010000010">
    <property type="protein sequence ID" value="MBM7038313.1"/>
    <property type="molecule type" value="Genomic_DNA"/>
</dbReference>
<comment type="caution">
    <text evidence="8">The sequence shown here is derived from an EMBL/GenBank/DDBJ whole genome shotgun (WGS) entry which is preliminary data.</text>
</comment>
<proteinExistence type="inferred from homology"/>
<dbReference type="InterPro" id="IPR007476">
    <property type="entry name" value="RdgC"/>
</dbReference>
<evidence type="ECO:0000313" key="8">
    <source>
        <dbReference type="EMBL" id="MBM7038313.1"/>
    </source>
</evidence>
<comment type="similarity">
    <text evidence="2 6">Belongs to the RdgC family.</text>
</comment>
<protein>
    <recommendedName>
        <fullName evidence="3 6">Recombination-associated protein RdgC</fullName>
    </recommendedName>
</protein>
<organism evidence="8 9">
    <name type="scientific">Vibrio ulleungensis</name>
    <dbReference type="NCBI Taxonomy" id="2807619"/>
    <lineage>
        <taxon>Bacteria</taxon>
        <taxon>Pseudomonadati</taxon>
        <taxon>Pseudomonadota</taxon>
        <taxon>Gammaproteobacteria</taxon>
        <taxon>Vibrionales</taxon>
        <taxon>Vibrionaceae</taxon>
        <taxon>Vibrio</taxon>
    </lineage>
</organism>
<comment type="function">
    <text evidence="6">May be involved in recombination.</text>
</comment>